<reference evidence="2" key="1">
    <citation type="submission" date="2006-03" db="EMBL/GenBank/DDBJ databases">
        <title>Comparative genomics of Brassica oleracea and Arabidopsis thaliana reveals gene loss, fragmentation and dispersal following polyploidy.</title>
        <authorList>
            <person name="Town C.D."/>
            <person name="Cheung F."/>
            <person name="Maiti R."/>
            <person name="Crabtree J."/>
            <person name="Haas B.J."/>
            <person name="Wortman J.R."/>
            <person name="Hine E.E."/>
            <person name="Althoff R."/>
            <person name="Arbogast T."/>
            <person name="Tallon L.J."/>
            <person name="Teresa U.T."/>
            <person name="Trick M."/>
            <person name="Bancroft I."/>
        </authorList>
    </citation>
    <scope>NUCLEOTIDE SEQUENCE</scope>
</reference>
<dbReference type="AlphaFoldDB" id="Q2A9R8"/>
<keyword evidence="1" id="KW-1133">Transmembrane helix</keyword>
<keyword evidence="1" id="KW-0812">Transmembrane</keyword>
<protein>
    <submittedName>
        <fullName evidence="2">Uncharacterized protein</fullName>
    </submittedName>
</protein>
<evidence type="ECO:0000313" key="2">
    <source>
        <dbReference type="EMBL" id="ABD64954.1"/>
    </source>
</evidence>
<organism evidence="2">
    <name type="scientific">Brassica oleracea</name>
    <name type="common">Wild cabbage</name>
    <dbReference type="NCBI Taxonomy" id="3712"/>
    <lineage>
        <taxon>Eukaryota</taxon>
        <taxon>Viridiplantae</taxon>
        <taxon>Streptophyta</taxon>
        <taxon>Embryophyta</taxon>
        <taxon>Tracheophyta</taxon>
        <taxon>Spermatophyta</taxon>
        <taxon>Magnoliopsida</taxon>
        <taxon>eudicotyledons</taxon>
        <taxon>Gunneridae</taxon>
        <taxon>Pentapetalae</taxon>
        <taxon>rosids</taxon>
        <taxon>malvids</taxon>
        <taxon>Brassicales</taxon>
        <taxon>Brassicaceae</taxon>
        <taxon>Brassiceae</taxon>
        <taxon>Brassica</taxon>
    </lineage>
</organism>
<feature type="transmembrane region" description="Helical" evidence="1">
    <location>
        <begin position="99"/>
        <end position="118"/>
    </location>
</feature>
<gene>
    <name evidence="2" type="ORF">25.t00046</name>
</gene>
<proteinExistence type="predicted"/>
<accession>Q2A9R8</accession>
<sequence>MTNDQDGSVSIFFTGIIVLSDTLTESLVFQDDLSIKRPLKDEPRAGHERDASWLLSDRAASYRVANGLRLMSQTSWNGIAYIGSRMSDRERLDRLSRTSWSRLGIGMVCITIGIRFLAGKIKVQAD</sequence>
<name>Q2A9R8_BRAOL</name>
<keyword evidence="1" id="KW-0472">Membrane</keyword>
<evidence type="ECO:0000256" key="1">
    <source>
        <dbReference type="SAM" id="Phobius"/>
    </source>
</evidence>
<dbReference type="EMBL" id="AC183494">
    <property type="protein sequence ID" value="ABD64954.1"/>
    <property type="molecule type" value="Genomic_DNA"/>
</dbReference>